<dbReference type="Pfam" id="PF00126">
    <property type="entry name" value="HTH_1"/>
    <property type="match status" value="1"/>
</dbReference>
<evidence type="ECO:0000256" key="3">
    <source>
        <dbReference type="ARBA" id="ARBA00023125"/>
    </source>
</evidence>
<evidence type="ECO:0000313" key="7">
    <source>
        <dbReference type="Proteomes" id="UP001597203"/>
    </source>
</evidence>
<name>A0ABW3P7S2_9SPHN</name>
<dbReference type="InterPro" id="IPR058163">
    <property type="entry name" value="LysR-type_TF_proteobact-type"/>
</dbReference>
<keyword evidence="7" id="KW-1185">Reference proteome</keyword>
<dbReference type="InterPro" id="IPR036388">
    <property type="entry name" value="WH-like_DNA-bd_sf"/>
</dbReference>
<dbReference type="CDD" id="cd08474">
    <property type="entry name" value="PBP2_CrgA_like_5"/>
    <property type="match status" value="1"/>
</dbReference>
<dbReference type="EMBL" id="JBHTLS010000134">
    <property type="protein sequence ID" value="MFD1107013.1"/>
    <property type="molecule type" value="Genomic_DNA"/>
</dbReference>
<keyword evidence="4" id="KW-0804">Transcription</keyword>
<keyword evidence="2" id="KW-0805">Transcription regulation</keyword>
<proteinExistence type="inferred from homology"/>
<dbReference type="Pfam" id="PF03466">
    <property type="entry name" value="LysR_substrate"/>
    <property type="match status" value="1"/>
</dbReference>
<evidence type="ECO:0000259" key="5">
    <source>
        <dbReference type="PROSITE" id="PS50931"/>
    </source>
</evidence>
<dbReference type="SUPFAM" id="SSF46785">
    <property type="entry name" value="Winged helix' DNA-binding domain"/>
    <property type="match status" value="1"/>
</dbReference>
<reference evidence="7" key="1">
    <citation type="journal article" date="2019" name="Int. J. Syst. Evol. Microbiol.">
        <title>The Global Catalogue of Microorganisms (GCM) 10K type strain sequencing project: providing services to taxonomists for standard genome sequencing and annotation.</title>
        <authorList>
            <consortium name="The Broad Institute Genomics Platform"/>
            <consortium name="The Broad Institute Genome Sequencing Center for Infectious Disease"/>
            <person name="Wu L."/>
            <person name="Ma J."/>
        </authorList>
    </citation>
    <scope>NUCLEOTIDE SEQUENCE [LARGE SCALE GENOMIC DNA]</scope>
    <source>
        <strain evidence="7">CCUG 54329</strain>
    </source>
</reference>
<gene>
    <name evidence="6" type="ORF">ACFQ24_19290</name>
</gene>
<dbReference type="SUPFAM" id="SSF53850">
    <property type="entry name" value="Periplasmic binding protein-like II"/>
    <property type="match status" value="1"/>
</dbReference>
<evidence type="ECO:0000256" key="1">
    <source>
        <dbReference type="ARBA" id="ARBA00009437"/>
    </source>
</evidence>
<dbReference type="Gene3D" id="1.10.10.10">
    <property type="entry name" value="Winged helix-like DNA-binding domain superfamily/Winged helix DNA-binding domain"/>
    <property type="match status" value="1"/>
</dbReference>
<dbReference type="PROSITE" id="PS50931">
    <property type="entry name" value="HTH_LYSR"/>
    <property type="match status" value="1"/>
</dbReference>
<dbReference type="InterPro" id="IPR000847">
    <property type="entry name" value="LysR_HTH_N"/>
</dbReference>
<dbReference type="Proteomes" id="UP001597203">
    <property type="component" value="Unassembled WGS sequence"/>
</dbReference>
<dbReference type="PANTHER" id="PTHR30537:SF1">
    <property type="entry name" value="HTH-TYPE TRANSCRIPTIONAL REGULATOR PGRR"/>
    <property type="match status" value="1"/>
</dbReference>
<evidence type="ECO:0000313" key="6">
    <source>
        <dbReference type="EMBL" id="MFD1107013.1"/>
    </source>
</evidence>
<dbReference type="RefSeq" id="WP_380914183.1">
    <property type="nucleotide sequence ID" value="NZ_JBHTLS010000134.1"/>
</dbReference>
<dbReference type="InterPro" id="IPR036390">
    <property type="entry name" value="WH_DNA-bd_sf"/>
</dbReference>
<sequence length="310" mass="33904">MIDVSLPELRAFVTVAQQRSFRRAADLAGVSRSSLSHALRALERRLGTRLLHRTTRSVALTEAGNQLLARLAPMLREMDEMLGAVGRDGGAVGGVLRINANEGGARWLLRHTVPAFLRQYPHVSLELLTDGRLIDIVAEGFDAGVRLYEAVPQDMVAVPFGGDTRFIAVAAPAYVAEHGTPQTPQDLQRHRCVRQRLPSGKAYRWEFARDGEELAVDVPGDVTLDNNTLMIEAAIGGLGIAFVPESYARLALDEQHLITLLDDWSPPGPGLCLYYSRNRHLPAALRAFIEVVRSTDPNSAPHGNRDPVAS</sequence>
<evidence type="ECO:0000256" key="2">
    <source>
        <dbReference type="ARBA" id="ARBA00023015"/>
    </source>
</evidence>
<dbReference type="Gene3D" id="3.40.190.290">
    <property type="match status" value="1"/>
</dbReference>
<evidence type="ECO:0000256" key="4">
    <source>
        <dbReference type="ARBA" id="ARBA00023163"/>
    </source>
</evidence>
<comment type="caution">
    <text evidence="6">The sequence shown here is derived from an EMBL/GenBank/DDBJ whole genome shotgun (WGS) entry which is preliminary data.</text>
</comment>
<keyword evidence="3" id="KW-0238">DNA-binding</keyword>
<feature type="domain" description="HTH lysR-type" evidence="5">
    <location>
        <begin position="4"/>
        <end position="61"/>
    </location>
</feature>
<accession>A0ABW3P7S2</accession>
<dbReference type="PANTHER" id="PTHR30537">
    <property type="entry name" value="HTH-TYPE TRANSCRIPTIONAL REGULATOR"/>
    <property type="match status" value="1"/>
</dbReference>
<dbReference type="InterPro" id="IPR005119">
    <property type="entry name" value="LysR_subst-bd"/>
</dbReference>
<comment type="similarity">
    <text evidence="1">Belongs to the LysR transcriptional regulatory family.</text>
</comment>
<protein>
    <submittedName>
        <fullName evidence="6">LysR family transcriptional regulator</fullName>
    </submittedName>
</protein>
<organism evidence="6 7">
    <name type="scientific">Sphingobium olei</name>
    <dbReference type="NCBI Taxonomy" id="420955"/>
    <lineage>
        <taxon>Bacteria</taxon>
        <taxon>Pseudomonadati</taxon>
        <taxon>Pseudomonadota</taxon>
        <taxon>Alphaproteobacteria</taxon>
        <taxon>Sphingomonadales</taxon>
        <taxon>Sphingomonadaceae</taxon>
        <taxon>Sphingobium</taxon>
    </lineage>
</organism>